<accession>V9I617</accession>
<dbReference type="GO" id="GO:0004114">
    <property type="term" value="F:3',5'-cyclic-nucleotide phosphodiesterase activity"/>
    <property type="evidence" value="ECO:0007669"/>
    <property type="project" value="InterPro"/>
</dbReference>
<dbReference type="Gene3D" id="1.10.1300.10">
    <property type="entry name" value="3'5'-cyclic nucleotide phosphodiesterase, catalytic domain"/>
    <property type="match status" value="1"/>
</dbReference>
<dbReference type="InterPro" id="IPR002073">
    <property type="entry name" value="PDEase_catalytic_dom"/>
</dbReference>
<evidence type="ECO:0000259" key="1">
    <source>
        <dbReference type="PROSITE" id="PS51845"/>
    </source>
</evidence>
<gene>
    <name evidence="2" type="ORF">ACCB00002.1</name>
</gene>
<reference evidence="2" key="1">
    <citation type="submission" date="2011-11" db="EMBL/GenBank/DDBJ databases">
        <title>Decoding the brain transcriptome of the Eastern honeybee (Apis cerana) based on pyrosequencing.</title>
        <authorList>
            <person name="Sun L."/>
            <person name="Zheng H."/>
            <person name="Wang Y."/>
            <person name="Xie X."/>
            <person name="Zhu Y."/>
            <person name="Gu W."/>
            <person name="Wang S."/>
        </authorList>
    </citation>
    <scope>NUCLEOTIDE SEQUENCE</scope>
    <source>
        <tissue evidence="2">Brain</tissue>
    </source>
</reference>
<name>V9I617_APICE</name>
<organism evidence="2">
    <name type="scientific">Apis cerana</name>
    <name type="common">Indian honeybee</name>
    <dbReference type="NCBI Taxonomy" id="7461"/>
    <lineage>
        <taxon>Eukaryota</taxon>
        <taxon>Metazoa</taxon>
        <taxon>Ecdysozoa</taxon>
        <taxon>Arthropoda</taxon>
        <taxon>Hexapoda</taxon>
        <taxon>Insecta</taxon>
        <taxon>Pterygota</taxon>
        <taxon>Neoptera</taxon>
        <taxon>Endopterygota</taxon>
        <taxon>Hymenoptera</taxon>
        <taxon>Apocrita</taxon>
        <taxon>Aculeata</taxon>
        <taxon>Apoidea</taxon>
        <taxon>Anthophila</taxon>
        <taxon>Apidae</taxon>
        <taxon>Apis</taxon>
    </lineage>
</organism>
<dbReference type="GO" id="GO:0007165">
    <property type="term" value="P:signal transduction"/>
    <property type="evidence" value="ECO:0007669"/>
    <property type="project" value="InterPro"/>
</dbReference>
<sequence>MSGSDTALLYNDRAVLENHHISASFRYVGNNVVTCVYSSSSRLPAIFVSICEPLFPGTAFLVTRKSCY</sequence>
<dbReference type="PROSITE" id="PS51845">
    <property type="entry name" value="PDEASE_I_2"/>
    <property type="match status" value="1"/>
</dbReference>
<dbReference type="InterPro" id="IPR036971">
    <property type="entry name" value="PDEase_catalytic_dom_sf"/>
</dbReference>
<evidence type="ECO:0000313" key="2">
    <source>
        <dbReference type="EMBL" id="AEY56160.1"/>
    </source>
</evidence>
<dbReference type="EMBL" id="JR034962">
    <property type="protein sequence ID" value="AEY56160.1"/>
    <property type="molecule type" value="mRNA"/>
</dbReference>
<dbReference type="SUPFAM" id="SSF109604">
    <property type="entry name" value="HD-domain/PDEase-like"/>
    <property type="match status" value="1"/>
</dbReference>
<dbReference type="Pfam" id="PF00233">
    <property type="entry name" value="PDEase_I"/>
    <property type="match status" value="1"/>
</dbReference>
<dbReference type="AlphaFoldDB" id="V9I617"/>
<feature type="domain" description="PDEase" evidence="1">
    <location>
        <begin position="1"/>
        <end position="68"/>
    </location>
</feature>
<proteinExistence type="evidence at transcript level"/>
<protein>
    <submittedName>
        <fullName evidence="2">Phosphodiesterase</fullName>
    </submittedName>
</protein>